<dbReference type="Proteomes" id="UP000663887">
    <property type="component" value="Unassembled WGS sequence"/>
</dbReference>
<feature type="chain" id="PRO_5036230540" evidence="1">
    <location>
        <begin position="24"/>
        <end position="111"/>
    </location>
</feature>
<evidence type="ECO:0000313" key="3">
    <source>
        <dbReference type="EMBL" id="CAF1477829.1"/>
    </source>
</evidence>
<evidence type="ECO:0000313" key="12">
    <source>
        <dbReference type="Proteomes" id="UP000663866"/>
    </source>
</evidence>
<dbReference type="EMBL" id="CAJNRF010000401">
    <property type="protein sequence ID" value="CAF1958896.1"/>
    <property type="molecule type" value="Genomic_DNA"/>
</dbReference>
<evidence type="ECO:0000313" key="4">
    <source>
        <dbReference type="EMBL" id="CAF1901875.1"/>
    </source>
</evidence>
<organism evidence="6 13">
    <name type="scientific">Rotaria magnacalcarata</name>
    <dbReference type="NCBI Taxonomy" id="392030"/>
    <lineage>
        <taxon>Eukaryota</taxon>
        <taxon>Metazoa</taxon>
        <taxon>Spiralia</taxon>
        <taxon>Gnathifera</taxon>
        <taxon>Rotifera</taxon>
        <taxon>Eurotatoria</taxon>
        <taxon>Bdelloidea</taxon>
        <taxon>Philodinida</taxon>
        <taxon>Philodinidae</taxon>
        <taxon>Rotaria</taxon>
    </lineage>
</organism>
<dbReference type="EMBL" id="CAJNOV010000051">
    <property type="protein sequence ID" value="CAF0968736.1"/>
    <property type="molecule type" value="Genomic_DNA"/>
</dbReference>
<accession>A0A816SZD7</accession>
<dbReference type="AlphaFoldDB" id="A0A816SZD7"/>
<dbReference type="EMBL" id="CAJOBJ010005153">
    <property type="protein sequence ID" value="CAF4022502.1"/>
    <property type="molecule type" value="Genomic_DNA"/>
</dbReference>
<dbReference type="EMBL" id="CAJNOW010006196">
    <property type="protein sequence ID" value="CAF1477829.1"/>
    <property type="molecule type" value="Genomic_DNA"/>
</dbReference>
<evidence type="ECO:0000313" key="6">
    <source>
        <dbReference type="EMBL" id="CAF2089864.1"/>
    </source>
</evidence>
<gene>
    <name evidence="10" type="ORF">BYL167_LOCUS16735</name>
    <name evidence="2" type="ORF">CJN711_LOCUS760</name>
    <name evidence="9" type="ORF">GIL414_LOCUS12950</name>
    <name evidence="3" type="ORF">KQP761_LOCUS13401</name>
    <name evidence="4" type="ORF">MBJ925_LOCUS161</name>
    <name evidence="7" type="ORF">OVN521_LOCUS10708</name>
    <name evidence="11" type="ORF">SMN809_LOCUS19771</name>
    <name evidence="8" type="ORF">UXM345_LOCUS17391</name>
    <name evidence="5" type="ORF">WKI299_LOCUS2739</name>
    <name evidence="6" type="ORF">XDN619_LOCUS16382</name>
</gene>
<evidence type="ECO:0000313" key="2">
    <source>
        <dbReference type="EMBL" id="CAF0968736.1"/>
    </source>
</evidence>
<dbReference type="Proteomes" id="UP000676336">
    <property type="component" value="Unassembled WGS sequence"/>
</dbReference>
<dbReference type="EMBL" id="CAJOBG010001381">
    <property type="protein sequence ID" value="CAF3923277.1"/>
    <property type="molecule type" value="Genomic_DNA"/>
</dbReference>
<dbReference type="EMBL" id="CAJNRE010000009">
    <property type="protein sequence ID" value="CAF1901875.1"/>
    <property type="molecule type" value="Genomic_DNA"/>
</dbReference>
<feature type="signal peptide" evidence="1">
    <location>
        <begin position="1"/>
        <end position="23"/>
    </location>
</feature>
<dbReference type="Proteomes" id="UP000663855">
    <property type="component" value="Unassembled WGS sequence"/>
</dbReference>
<evidence type="ECO:0000313" key="13">
    <source>
        <dbReference type="Proteomes" id="UP000663887"/>
    </source>
</evidence>
<dbReference type="Proteomes" id="UP000681720">
    <property type="component" value="Unassembled WGS sequence"/>
</dbReference>
<evidence type="ECO:0000313" key="11">
    <source>
        <dbReference type="EMBL" id="CAF4151016.1"/>
    </source>
</evidence>
<keyword evidence="1" id="KW-0732">Signal</keyword>
<evidence type="ECO:0000313" key="5">
    <source>
        <dbReference type="EMBL" id="CAF1958896.1"/>
    </source>
</evidence>
<comment type="caution">
    <text evidence="6">The sequence shown here is derived from an EMBL/GenBank/DDBJ whole genome shotgun (WGS) entry which is preliminary data.</text>
</comment>
<dbReference type="Proteomes" id="UP000663834">
    <property type="component" value="Unassembled WGS sequence"/>
</dbReference>
<evidence type="ECO:0000256" key="1">
    <source>
        <dbReference type="SAM" id="SignalP"/>
    </source>
</evidence>
<dbReference type="EMBL" id="CAJNRG010006928">
    <property type="protein sequence ID" value="CAF2089864.1"/>
    <property type="molecule type" value="Genomic_DNA"/>
</dbReference>
<protein>
    <submittedName>
        <fullName evidence="6">Uncharacterized protein</fullName>
    </submittedName>
</protein>
<evidence type="ECO:0000313" key="9">
    <source>
        <dbReference type="EMBL" id="CAF4022502.1"/>
    </source>
</evidence>
<keyword evidence="12" id="KW-1185">Reference proteome</keyword>
<dbReference type="EMBL" id="CAJOBI010009997">
    <property type="protein sequence ID" value="CAF4151016.1"/>
    <property type="molecule type" value="Genomic_DNA"/>
</dbReference>
<dbReference type="EMBL" id="CAJOBF010002255">
    <property type="protein sequence ID" value="CAF4021369.1"/>
    <property type="molecule type" value="Genomic_DNA"/>
</dbReference>
<name>A0A816SZD7_9BILA</name>
<reference evidence="6" key="1">
    <citation type="submission" date="2021-02" db="EMBL/GenBank/DDBJ databases">
        <authorList>
            <person name="Nowell W R."/>
        </authorList>
    </citation>
    <scope>NUCLEOTIDE SEQUENCE</scope>
</reference>
<proteinExistence type="predicted"/>
<dbReference type="Proteomes" id="UP000663824">
    <property type="component" value="Unassembled WGS sequence"/>
</dbReference>
<dbReference type="Proteomes" id="UP000663856">
    <property type="component" value="Unassembled WGS sequence"/>
</dbReference>
<sequence>MTNLWHFSLIVIFISLGSVTVIGKPILLACDTYATTSTCNRTSTEGKSECDTCCNMLLERMFNCPPCRYFVLNNRRQGSSCFCTICFKQNRHRRRHHLQENEQLPSSRFDD</sequence>
<dbReference type="EMBL" id="CAJOBH010006456">
    <property type="protein sequence ID" value="CAF4056772.1"/>
    <property type="molecule type" value="Genomic_DNA"/>
</dbReference>
<evidence type="ECO:0000313" key="7">
    <source>
        <dbReference type="EMBL" id="CAF3923277.1"/>
    </source>
</evidence>
<dbReference type="Proteomes" id="UP000681967">
    <property type="component" value="Unassembled WGS sequence"/>
</dbReference>
<dbReference type="Proteomes" id="UP000663866">
    <property type="component" value="Unassembled WGS sequence"/>
</dbReference>
<evidence type="ECO:0000313" key="8">
    <source>
        <dbReference type="EMBL" id="CAF4021369.1"/>
    </source>
</evidence>
<dbReference type="OrthoDB" id="9980006at2759"/>
<dbReference type="Proteomes" id="UP000663842">
    <property type="component" value="Unassembled WGS sequence"/>
</dbReference>
<evidence type="ECO:0000313" key="10">
    <source>
        <dbReference type="EMBL" id="CAF4056772.1"/>
    </source>
</evidence>